<dbReference type="InterPro" id="IPR043782">
    <property type="entry name" value="DUF5724"/>
</dbReference>
<comment type="caution">
    <text evidence="2">The sequence shown here is derived from an EMBL/GenBank/DDBJ whole genome shotgun (WGS) entry which is preliminary data.</text>
</comment>
<dbReference type="Proteomes" id="UP000287188">
    <property type="component" value="Unassembled WGS sequence"/>
</dbReference>
<evidence type="ECO:0000313" key="2">
    <source>
        <dbReference type="EMBL" id="GCE16787.1"/>
    </source>
</evidence>
<feature type="domain" description="DUF5724" evidence="1">
    <location>
        <begin position="1"/>
        <end position="212"/>
    </location>
</feature>
<gene>
    <name evidence="2" type="ORF">KDK_05870</name>
</gene>
<dbReference type="Pfam" id="PF18991">
    <property type="entry name" value="DUF5724"/>
    <property type="match status" value="1"/>
</dbReference>
<sequence>MLTRKSVELRRGLLELLLKGDDQAVLASAGRLLAQTHTSQRQAGLDLLNGLIADKRQVEQVTALARSFAKGSESLTPAESVLLETIFAAGRTEETYTRENVLGLINPEQRTPIVPPRNLSVTIDTPAARACLRSLDALIEEQSTTPIQVKTWRGHEEMLLGNIKQPYYLPQPDLKLNAAEDEREHLPLAEVWLTWERERPASLRDEDGLELVRAALFLRRMFRSLPVKESEVASQEPFILRYYLLISWLLSWLRRRQEMSLVTLNFLLDTAEAALAHIDVAKLVTQETDSQRLASERHYTHYQFSWYGGLALLHEYSIWHGQKWEAEHVKRHWQLAQRHVECYG</sequence>
<protein>
    <recommendedName>
        <fullName evidence="1">DUF5724 domain-containing protein</fullName>
    </recommendedName>
</protein>
<evidence type="ECO:0000259" key="1">
    <source>
        <dbReference type="Pfam" id="PF18991"/>
    </source>
</evidence>
<reference evidence="3" key="1">
    <citation type="submission" date="2018-12" db="EMBL/GenBank/DDBJ databases">
        <title>Tengunoibacter tsumagoiensis gen. nov., sp. nov., Dictyobacter kobayashii sp. nov., D. alpinus sp. nov., and D. joshuensis sp. nov. and description of Dictyobacteraceae fam. nov. within the order Ktedonobacterales isolated from Tengu-no-mugimeshi.</title>
        <authorList>
            <person name="Wang C.M."/>
            <person name="Zheng Y."/>
            <person name="Sakai Y."/>
            <person name="Toyoda A."/>
            <person name="Minakuchi Y."/>
            <person name="Abe K."/>
            <person name="Yokota A."/>
            <person name="Yabe S."/>
        </authorList>
    </citation>
    <scope>NUCLEOTIDE SEQUENCE [LARGE SCALE GENOMIC DNA]</scope>
    <source>
        <strain evidence="3">Uno11</strain>
    </source>
</reference>
<evidence type="ECO:0000313" key="3">
    <source>
        <dbReference type="Proteomes" id="UP000287188"/>
    </source>
</evidence>
<dbReference type="AlphaFoldDB" id="A0A402ACF5"/>
<organism evidence="2 3">
    <name type="scientific">Dictyobacter kobayashii</name>
    <dbReference type="NCBI Taxonomy" id="2014872"/>
    <lineage>
        <taxon>Bacteria</taxon>
        <taxon>Bacillati</taxon>
        <taxon>Chloroflexota</taxon>
        <taxon>Ktedonobacteria</taxon>
        <taxon>Ktedonobacterales</taxon>
        <taxon>Dictyobacteraceae</taxon>
        <taxon>Dictyobacter</taxon>
    </lineage>
</organism>
<name>A0A402ACF5_9CHLR</name>
<dbReference type="EMBL" id="BIFS01000001">
    <property type="protein sequence ID" value="GCE16787.1"/>
    <property type="molecule type" value="Genomic_DNA"/>
</dbReference>
<keyword evidence="3" id="KW-1185">Reference proteome</keyword>
<proteinExistence type="predicted"/>
<accession>A0A402ACF5</accession>